<feature type="compositionally biased region" description="Pro residues" evidence="1">
    <location>
        <begin position="1143"/>
        <end position="1155"/>
    </location>
</feature>
<evidence type="ECO:0000259" key="2">
    <source>
        <dbReference type="PROSITE" id="PS50829"/>
    </source>
</evidence>
<feature type="compositionally biased region" description="Polar residues" evidence="1">
    <location>
        <begin position="554"/>
        <end position="563"/>
    </location>
</feature>
<dbReference type="RefSeq" id="XP_033533444.1">
    <property type="nucleotide sequence ID" value="XM_033679649.1"/>
</dbReference>
<dbReference type="InterPro" id="IPR035445">
    <property type="entry name" value="GYF-like_dom_sf"/>
</dbReference>
<dbReference type="InterPro" id="IPR003169">
    <property type="entry name" value="GYF"/>
</dbReference>
<dbReference type="PANTHER" id="PTHR14445:SF36">
    <property type="entry name" value="FI03272P-RELATED"/>
    <property type="match status" value="1"/>
</dbReference>
<feature type="region of interest" description="Disordered" evidence="1">
    <location>
        <begin position="1484"/>
        <end position="1535"/>
    </location>
</feature>
<feature type="region of interest" description="Disordered" evidence="1">
    <location>
        <begin position="1237"/>
        <end position="1286"/>
    </location>
</feature>
<dbReference type="Proteomes" id="UP000504638">
    <property type="component" value="Unplaced"/>
</dbReference>
<evidence type="ECO:0000313" key="5">
    <source>
        <dbReference type="RefSeq" id="XP_033533444.1"/>
    </source>
</evidence>
<evidence type="ECO:0000256" key="1">
    <source>
        <dbReference type="SAM" id="MobiDB-lite"/>
    </source>
</evidence>
<evidence type="ECO:0000313" key="4">
    <source>
        <dbReference type="Proteomes" id="UP000504638"/>
    </source>
</evidence>
<dbReference type="Pfam" id="PF02213">
    <property type="entry name" value="GYF"/>
    <property type="match status" value="1"/>
</dbReference>
<dbReference type="GeneID" id="54420219"/>
<feature type="compositionally biased region" description="Gly residues" evidence="1">
    <location>
        <begin position="537"/>
        <end position="552"/>
    </location>
</feature>
<dbReference type="GO" id="GO:0005829">
    <property type="term" value="C:cytosol"/>
    <property type="evidence" value="ECO:0007669"/>
    <property type="project" value="TreeGrafter"/>
</dbReference>
<dbReference type="EMBL" id="ML975160">
    <property type="protein sequence ID" value="KAF1811813.1"/>
    <property type="molecule type" value="Genomic_DNA"/>
</dbReference>
<feature type="compositionally biased region" description="Basic and acidic residues" evidence="1">
    <location>
        <begin position="328"/>
        <end position="340"/>
    </location>
</feature>
<feature type="region of interest" description="Disordered" evidence="1">
    <location>
        <begin position="1016"/>
        <end position="1035"/>
    </location>
</feature>
<dbReference type="CDD" id="cd00072">
    <property type="entry name" value="GYF"/>
    <property type="match status" value="1"/>
</dbReference>
<feature type="compositionally biased region" description="Polar residues" evidence="1">
    <location>
        <begin position="701"/>
        <end position="713"/>
    </location>
</feature>
<dbReference type="SUPFAM" id="SSF55277">
    <property type="entry name" value="GYF domain"/>
    <property type="match status" value="1"/>
</dbReference>
<feature type="compositionally biased region" description="Basic and acidic residues" evidence="1">
    <location>
        <begin position="348"/>
        <end position="360"/>
    </location>
</feature>
<evidence type="ECO:0000313" key="3">
    <source>
        <dbReference type="EMBL" id="KAF1811813.1"/>
    </source>
</evidence>
<dbReference type="Gene3D" id="3.30.1490.40">
    <property type="match status" value="1"/>
</dbReference>
<organism evidence="3">
    <name type="scientific">Eremomyces bilateralis CBS 781.70</name>
    <dbReference type="NCBI Taxonomy" id="1392243"/>
    <lineage>
        <taxon>Eukaryota</taxon>
        <taxon>Fungi</taxon>
        <taxon>Dikarya</taxon>
        <taxon>Ascomycota</taxon>
        <taxon>Pezizomycotina</taxon>
        <taxon>Dothideomycetes</taxon>
        <taxon>Dothideomycetes incertae sedis</taxon>
        <taxon>Eremomycetales</taxon>
        <taxon>Eremomycetaceae</taxon>
        <taxon>Eremomyces</taxon>
    </lineage>
</organism>
<feature type="region of interest" description="Disordered" evidence="1">
    <location>
        <begin position="502"/>
        <end position="571"/>
    </location>
</feature>
<feature type="compositionally biased region" description="Basic and acidic residues" evidence="1">
    <location>
        <begin position="463"/>
        <end position="473"/>
    </location>
</feature>
<feature type="compositionally biased region" description="Low complexity" evidence="1">
    <location>
        <begin position="1"/>
        <end position="18"/>
    </location>
</feature>
<reference evidence="5" key="3">
    <citation type="submission" date="2025-04" db="UniProtKB">
        <authorList>
            <consortium name="RefSeq"/>
        </authorList>
    </citation>
    <scope>IDENTIFICATION</scope>
    <source>
        <strain evidence="5">CBS 781.70</strain>
    </source>
</reference>
<dbReference type="SMART" id="SM00444">
    <property type="entry name" value="GYF"/>
    <property type="match status" value="1"/>
</dbReference>
<feature type="compositionally biased region" description="Polar residues" evidence="1">
    <location>
        <begin position="399"/>
        <end position="409"/>
    </location>
</feature>
<reference evidence="3 5" key="1">
    <citation type="submission" date="2020-01" db="EMBL/GenBank/DDBJ databases">
        <authorList>
            <consortium name="DOE Joint Genome Institute"/>
            <person name="Haridas S."/>
            <person name="Albert R."/>
            <person name="Binder M."/>
            <person name="Bloem J."/>
            <person name="Labutti K."/>
            <person name="Salamov A."/>
            <person name="Andreopoulos B."/>
            <person name="Baker S.E."/>
            <person name="Barry K."/>
            <person name="Bills G."/>
            <person name="Bluhm B.H."/>
            <person name="Cannon C."/>
            <person name="Castanera R."/>
            <person name="Culley D.E."/>
            <person name="Daum C."/>
            <person name="Ezra D."/>
            <person name="Gonzalez J.B."/>
            <person name="Henrissat B."/>
            <person name="Kuo A."/>
            <person name="Liang C."/>
            <person name="Lipzen A."/>
            <person name="Lutzoni F."/>
            <person name="Magnuson J."/>
            <person name="Mondo S."/>
            <person name="Nolan M."/>
            <person name="Ohm R."/>
            <person name="Pangilinan J."/>
            <person name="Park H.-J."/>
            <person name="Ramirez L."/>
            <person name="Alfaro M."/>
            <person name="Sun H."/>
            <person name="Tritt A."/>
            <person name="Yoshinaga Y."/>
            <person name="Zwiers L.-H."/>
            <person name="Turgeon B.G."/>
            <person name="Goodwin S.B."/>
            <person name="Spatafora J.W."/>
            <person name="Crous P.W."/>
            <person name="Grigoriev I.V."/>
        </authorList>
    </citation>
    <scope>NUCLEOTIDE SEQUENCE</scope>
    <source>
        <strain evidence="3 5">CBS 781.70</strain>
    </source>
</reference>
<feature type="region of interest" description="Disordered" evidence="1">
    <location>
        <begin position="148"/>
        <end position="477"/>
    </location>
</feature>
<feature type="compositionally biased region" description="Polar residues" evidence="1">
    <location>
        <begin position="1023"/>
        <end position="1035"/>
    </location>
</feature>
<dbReference type="InterPro" id="IPR051640">
    <property type="entry name" value="GRB10-interact_GYF"/>
</dbReference>
<dbReference type="PROSITE" id="PS50829">
    <property type="entry name" value="GYF"/>
    <property type="match status" value="1"/>
</dbReference>
<sequence>MAPSTFASAAAGANSSLSRTDSAEWQRRPNGATLTMRRPSSATNPQPTSRDPSAQRDPPAVAGVYVPPHMSRNGATEHRYSKDELLSLYGGHQDGGIHDASGLFMSGWDPNDATDGTTVGADVCWDSGGHVRPLGLVELSAEEREVFASTVNSPLKPPTQAGGKDSGNKDGMSMRKTSISHGQNGPDKYGLSSPTSARPNRRREAGDAYPFPSASNPTLGSRLSKDDSANVTPPPSILRRLTDFKDGGEEKEHLREREGAADLSTPISGFKRGAGGHGNAIPGSGSPWPASSPSNAFAPTGTFGNFGLGGHGQPAAGDKRPGFGSMRGESRFKGLMKDATEDPPSSRGGHDRQAELETDRIQSWMEARTRRTTSNITDPFPDDDGQSGSAALLEESSPHEVSSVGTSSRVETRGGPGLAAFGMTADNAGFSRDVQHETPAKQKAPQGTHEPMSPTDTNPYQSPDHERTDHDEAAMNGSDILQNRLPRLSEFSADPNMTTLPGLGSIGGFGRTQVTFDPAGSDRSQTSSAGPSRGGFPNLGGLGGLPGLGGPSGWSNAPGTSTPSKERAGFASFGDGMFGSMADLQSPNLAGLGSSNMFGPGATPGGATGTIGRGGKIGSLFPQALQDQMRASEIPKLGEENANDGGPSVFGSIGKPGFGFSGPPRDSESPLRTARSFFDEVPGPGIRPEAQHAGSDPGFTSPLQQLGSVSASIPPNLGIQRGIAPQAQPASTPGTGQPPPAQQRTMVMPDRMRWIYKDPQGNTQGPWSGLEMHEWYKAGYFTAELLVKKAEDIDYEPLASLIRRIGNSREPFLVPQIGIPHGPPTGHYAGGTGASVGTQPPFANSFPSFGTTLTAEQQNALERRKQEEQYLMARQKEHLAQQQLLSKQMMQGQSSILPPSLNHHGSAQSLQSQPSFGSITSPTGYQLPSAQGSVPGPPGSGSLEGMYRGPGAPGTSSSTQIPPIGSGPDAHRPNEVAMMERLSIGRGQQPPAQWHQMQTDLHSHQAAAIANERARLQREQSEFDSLQQRPGPANQQAQLTFERLQEFHDLRKQIENEQQAGMDPSYEGHNEQLAALAHQIHQAQLEASTAPSQISSHEDYGVEETIADSMLSLSEQVQKVVSAKQTPTVQSPWQRMDPSHSQPLPPPQSNSPMPAPVAQRKQNVAEALHAESRSQNQTPSVDTPSTSLAPWAKDVAEPIKGPSLKEIQEAEARKAAQQEEVAAAARRAILEREMLNQKNQAPVPAPGLPSSSTWGNAQPPTPQAPAVPPWAKPTVSKAAPQNNAPKKTLQQIQNEEEARKRAAVAAAAAVASTASPSSPSPSLSTGKRYADLASKVVPAPSSASGASGVGGASGAWMTVGAGGKPKLPATTPTAPAAIRSNSTANVAAARPKPVTIASRSTTAGSGPIGQVNAHEEFKKWGVAELRHDLNKGINVDDFVQTLLSLPSEMDVITEAVHSVSQTMDSRHFAEEFIRRNKLAAKGIVETTNTASPSTASDNKSGGWSEVAKKGGSVSTTKEEPNNFRVVAAKKKGGKR</sequence>
<feature type="compositionally biased region" description="Polar residues" evidence="1">
    <location>
        <begin position="1173"/>
        <end position="1188"/>
    </location>
</feature>
<feature type="compositionally biased region" description="Pro residues" evidence="1">
    <location>
        <begin position="1259"/>
        <end position="1271"/>
    </location>
</feature>
<reference evidence="5" key="2">
    <citation type="submission" date="2020-04" db="EMBL/GenBank/DDBJ databases">
        <authorList>
            <consortium name="NCBI Genome Project"/>
        </authorList>
    </citation>
    <scope>NUCLEOTIDE SEQUENCE</scope>
    <source>
        <strain evidence="5">CBS 781.70</strain>
    </source>
</reference>
<name>A0A6G1G199_9PEZI</name>
<proteinExistence type="predicted"/>
<keyword evidence="4" id="KW-1185">Reference proteome</keyword>
<feature type="compositionally biased region" description="Low complexity" evidence="1">
    <location>
        <begin position="280"/>
        <end position="303"/>
    </location>
</feature>
<accession>A0A6G1G199</accession>
<feature type="compositionally biased region" description="Basic and acidic residues" evidence="1">
    <location>
        <begin position="240"/>
        <end position="260"/>
    </location>
</feature>
<feature type="compositionally biased region" description="Polar residues" evidence="1">
    <location>
        <begin position="886"/>
        <end position="926"/>
    </location>
</feature>
<protein>
    <recommendedName>
        <fullName evidence="2">GYF domain-containing protein</fullName>
    </recommendedName>
</protein>
<feature type="region of interest" description="Disordered" evidence="1">
    <location>
        <begin position="1122"/>
        <end position="1190"/>
    </location>
</feature>
<feature type="compositionally biased region" description="Polar residues" evidence="1">
    <location>
        <begin position="1122"/>
        <end position="1133"/>
    </location>
</feature>
<feature type="region of interest" description="Disordered" evidence="1">
    <location>
        <begin position="639"/>
        <end position="743"/>
    </location>
</feature>
<gene>
    <name evidence="3 5" type="ORF">P152DRAFT_459294</name>
</gene>
<feature type="domain" description="GYF" evidence="2">
    <location>
        <begin position="751"/>
        <end position="806"/>
    </location>
</feature>
<feature type="compositionally biased region" description="Polar residues" evidence="1">
    <location>
        <begin position="38"/>
        <end position="52"/>
    </location>
</feature>
<feature type="region of interest" description="Disordered" evidence="1">
    <location>
        <begin position="886"/>
        <end position="973"/>
    </location>
</feature>
<feature type="compositionally biased region" description="Polar residues" evidence="1">
    <location>
        <begin position="1485"/>
        <end position="1501"/>
    </location>
</feature>
<dbReference type="PANTHER" id="PTHR14445">
    <property type="entry name" value="GRB10 INTERACTING GYF PROTEIN"/>
    <property type="match status" value="1"/>
</dbReference>
<feature type="region of interest" description="Disordered" evidence="1">
    <location>
        <begin position="1"/>
        <end position="76"/>
    </location>
</feature>
<dbReference type="OrthoDB" id="48509at2759"/>